<reference evidence="1 2" key="1">
    <citation type="journal article" date="2022" name="New Phytol.">
        <title>Ecological generalism drives hyperdiversity of secondary metabolite gene clusters in xylarialean endophytes.</title>
        <authorList>
            <person name="Franco M.E.E."/>
            <person name="Wisecaver J.H."/>
            <person name="Arnold A.E."/>
            <person name="Ju Y.M."/>
            <person name="Slot J.C."/>
            <person name="Ahrendt S."/>
            <person name="Moore L.P."/>
            <person name="Eastman K.E."/>
            <person name="Scott K."/>
            <person name="Konkel Z."/>
            <person name="Mondo S.J."/>
            <person name="Kuo A."/>
            <person name="Hayes R.D."/>
            <person name="Haridas S."/>
            <person name="Andreopoulos B."/>
            <person name="Riley R."/>
            <person name="LaButti K."/>
            <person name="Pangilinan J."/>
            <person name="Lipzen A."/>
            <person name="Amirebrahimi M."/>
            <person name="Yan J."/>
            <person name="Adam C."/>
            <person name="Keymanesh K."/>
            <person name="Ng V."/>
            <person name="Louie K."/>
            <person name="Northen T."/>
            <person name="Drula E."/>
            <person name="Henrissat B."/>
            <person name="Hsieh H.M."/>
            <person name="Youens-Clark K."/>
            <person name="Lutzoni F."/>
            <person name="Miadlikowska J."/>
            <person name="Eastwood D.C."/>
            <person name="Hamelin R.C."/>
            <person name="Grigoriev I.V."/>
            <person name="U'Ren J.M."/>
        </authorList>
    </citation>
    <scope>NUCLEOTIDE SEQUENCE [LARGE SCALE GENOMIC DNA]</scope>
    <source>
        <strain evidence="1 2">CBS 119005</strain>
    </source>
</reference>
<accession>A0ACB9YZ80</accession>
<organism evidence="1 2">
    <name type="scientific">Hypoxylon rubiginosum</name>
    <dbReference type="NCBI Taxonomy" id="110542"/>
    <lineage>
        <taxon>Eukaryota</taxon>
        <taxon>Fungi</taxon>
        <taxon>Dikarya</taxon>
        <taxon>Ascomycota</taxon>
        <taxon>Pezizomycotina</taxon>
        <taxon>Sordariomycetes</taxon>
        <taxon>Xylariomycetidae</taxon>
        <taxon>Xylariales</taxon>
        <taxon>Hypoxylaceae</taxon>
        <taxon>Hypoxylon</taxon>
    </lineage>
</organism>
<protein>
    <submittedName>
        <fullName evidence="1">Uncharacterized protein</fullName>
    </submittedName>
</protein>
<evidence type="ECO:0000313" key="1">
    <source>
        <dbReference type="EMBL" id="KAI4864727.1"/>
    </source>
</evidence>
<name>A0ACB9YZ80_9PEZI</name>
<dbReference type="EMBL" id="MU393482">
    <property type="protein sequence ID" value="KAI4864727.1"/>
    <property type="molecule type" value="Genomic_DNA"/>
</dbReference>
<comment type="caution">
    <text evidence="1">The sequence shown here is derived from an EMBL/GenBank/DDBJ whole genome shotgun (WGS) entry which is preliminary data.</text>
</comment>
<proteinExistence type="predicted"/>
<gene>
    <name evidence="1" type="ORF">F4820DRAFT_448747</name>
</gene>
<dbReference type="Proteomes" id="UP001497700">
    <property type="component" value="Unassembled WGS sequence"/>
</dbReference>
<keyword evidence="2" id="KW-1185">Reference proteome</keyword>
<evidence type="ECO:0000313" key="2">
    <source>
        <dbReference type="Proteomes" id="UP001497700"/>
    </source>
</evidence>
<sequence length="510" mass="55769">MRFASTFSYLPFFFASVLSRNTDVTYDCSDTPQLCFNTCWAINVVGHPNPLNGGGASSATSRKDWGYVSGMCKKQNRNWACPDGNGRTLDCKSLDEYPFASSHQGGFAYQQTVVSLRCIPTHDQGVQGGVLSGIGHAPPSDTYTIRFNNLQFVTGRRLAKEAEKVAAICLKDISPETIKNFFGSVHDRVALVARRDLSKLVTENTDDASLQPGPIETFDEPPPKSNQVTLAFMDAVSQKDGISKVAFICLDQVTANDGTTCFIATDSRGDKFADGLGWLGFRCAFASVPSALDALDGGMSVRELRNESVMAGGIWVKEVVDAQRARESRLDSTQFPPHKAWDDLDMGSPSHFSVFRTADISTETLNEFLEQAYSQRFGPTVDPRVAFITELTSPYTEGLASPPLTSTPKLPESLLGAKPADCDAIVRSCFPDTTLDPKLNHNRFIIMDEHTEEEKTVIMALNSENDGELLLVRTKFEAAVLCLYAPGNTGLFMEEMADDGAKMEKGLYSL</sequence>